<reference evidence="7" key="1">
    <citation type="submission" date="2021-04" db="EMBL/GenBank/DDBJ databases">
        <title>Oceanospirillales bacteria with DddD are important DMSP degraders in coastal seawater.</title>
        <authorList>
            <person name="Liu J."/>
        </authorList>
    </citation>
    <scope>NUCLEOTIDE SEQUENCE</scope>
    <source>
        <strain evidence="7">D13-4</strain>
    </source>
</reference>
<gene>
    <name evidence="7" type="ORF">KDW96_06090</name>
</gene>
<evidence type="ECO:0000256" key="2">
    <source>
        <dbReference type="ARBA" id="ARBA00023125"/>
    </source>
</evidence>
<keyword evidence="3" id="KW-0804">Transcription</keyword>
<accession>A0ABY5HA71</accession>
<keyword evidence="8" id="KW-1185">Reference proteome</keyword>
<keyword evidence="2 4" id="KW-0238">DNA-binding</keyword>
<evidence type="ECO:0000256" key="3">
    <source>
        <dbReference type="ARBA" id="ARBA00023163"/>
    </source>
</evidence>
<dbReference type="Gene3D" id="1.10.10.60">
    <property type="entry name" value="Homeodomain-like"/>
    <property type="match status" value="1"/>
</dbReference>
<evidence type="ECO:0000256" key="5">
    <source>
        <dbReference type="SAM" id="MobiDB-lite"/>
    </source>
</evidence>
<dbReference type="InterPro" id="IPR009057">
    <property type="entry name" value="Homeodomain-like_sf"/>
</dbReference>
<feature type="region of interest" description="Disordered" evidence="5">
    <location>
        <begin position="1"/>
        <end position="20"/>
    </location>
</feature>
<name>A0ABY5HA71_9PSED</name>
<dbReference type="EMBL" id="CP073346">
    <property type="protein sequence ID" value="UTW08879.1"/>
    <property type="molecule type" value="Genomic_DNA"/>
</dbReference>
<dbReference type="RefSeq" id="WP_255839554.1">
    <property type="nucleotide sequence ID" value="NZ_CP073346.1"/>
</dbReference>
<evidence type="ECO:0000259" key="6">
    <source>
        <dbReference type="PROSITE" id="PS50977"/>
    </source>
</evidence>
<feature type="domain" description="HTH tetR-type" evidence="6">
    <location>
        <begin position="19"/>
        <end position="79"/>
    </location>
</feature>
<feature type="DNA-binding region" description="H-T-H motif" evidence="4">
    <location>
        <begin position="42"/>
        <end position="61"/>
    </location>
</feature>
<dbReference type="InterPro" id="IPR036271">
    <property type="entry name" value="Tet_transcr_reg_TetR-rel_C_sf"/>
</dbReference>
<dbReference type="Pfam" id="PF00440">
    <property type="entry name" value="TetR_N"/>
    <property type="match status" value="1"/>
</dbReference>
<keyword evidence="1" id="KW-0805">Transcription regulation</keyword>
<evidence type="ECO:0000313" key="7">
    <source>
        <dbReference type="EMBL" id="UTW08879.1"/>
    </source>
</evidence>
<proteinExistence type="predicted"/>
<dbReference type="Gene3D" id="1.10.357.10">
    <property type="entry name" value="Tetracycline Repressor, domain 2"/>
    <property type="match status" value="1"/>
</dbReference>
<feature type="compositionally biased region" description="Polar residues" evidence="5">
    <location>
        <begin position="1"/>
        <end position="14"/>
    </location>
</feature>
<dbReference type="Proteomes" id="UP001059672">
    <property type="component" value="Chromosome"/>
</dbReference>
<dbReference type="InterPro" id="IPR001647">
    <property type="entry name" value="HTH_TetR"/>
</dbReference>
<evidence type="ECO:0000256" key="1">
    <source>
        <dbReference type="ARBA" id="ARBA00023015"/>
    </source>
</evidence>
<evidence type="ECO:0000313" key="8">
    <source>
        <dbReference type="Proteomes" id="UP001059672"/>
    </source>
</evidence>
<dbReference type="SUPFAM" id="SSF46689">
    <property type="entry name" value="Homeodomain-like"/>
    <property type="match status" value="1"/>
</dbReference>
<protein>
    <submittedName>
        <fullName evidence="7">TetR/AcrR family transcriptional regulator</fullName>
    </submittedName>
</protein>
<dbReference type="PANTHER" id="PTHR30055">
    <property type="entry name" value="HTH-TYPE TRANSCRIPTIONAL REGULATOR RUTR"/>
    <property type="match status" value="1"/>
</dbReference>
<dbReference type="PANTHER" id="PTHR30055:SF234">
    <property type="entry name" value="HTH-TYPE TRANSCRIPTIONAL REGULATOR BETI"/>
    <property type="match status" value="1"/>
</dbReference>
<dbReference type="InterPro" id="IPR050109">
    <property type="entry name" value="HTH-type_TetR-like_transc_reg"/>
</dbReference>
<dbReference type="PRINTS" id="PR00455">
    <property type="entry name" value="HTHTETR"/>
</dbReference>
<organism evidence="7 8">
    <name type="scientific">Pseudomonas benzenivorans</name>
    <dbReference type="NCBI Taxonomy" id="556533"/>
    <lineage>
        <taxon>Bacteria</taxon>
        <taxon>Pseudomonadati</taxon>
        <taxon>Pseudomonadota</taxon>
        <taxon>Gammaproteobacteria</taxon>
        <taxon>Pseudomonadales</taxon>
        <taxon>Pseudomonadaceae</taxon>
        <taxon>Pseudomonas</taxon>
    </lineage>
</organism>
<dbReference type="SUPFAM" id="SSF48498">
    <property type="entry name" value="Tetracyclin repressor-like, C-terminal domain"/>
    <property type="match status" value="1"/>
</dbReference>
<evidence type="ECO:0000256" key="4">
    <source>
        <dbReference type="PROSITE-ProRule" id="PRU00335"/>
    </source>
</evidence>
<dbReference type="PROSITE" id="PS50977">
    <property type="entry name" value="HTH_TETR_2"/>
    <property type="match status" value="1"/>
</dbReference>
<sequence>MESNQSEVKPSQALTPKGQRTRKNILDAARRVFSSSGYVGMRMTDVASEAGLSLGALYRYFEQKDDLFLSVVEDIHEELYAVTRAGYTGSFKKEPYETLYRSNLGYMRHYYENREVMRAFIEATMVDTRYRDMWWYMRERHIKPVVAALYRDHGISEIRGVSATKVVEALASTTEQSAFVWFSQAQLCSDITDVTTAAKVITDIWYFALFESVDRV</sequence>